<name>A0A7M5WUT7_9CNID</name>
<feature type="compositionally biased region" description="Basic and acidic residues" evidence="13">
    <location>
        <begin position="1"/>
        <end position="11"/>
    </location>
</feature>
<keyword evidence="12" id="KW-0418">Kinase</keyword>
<keyword evidence="6" id="KW-0221">Differentiation</keyword>
<keyword evidence="8" id="KW-0460">Magnesium</keyword>
<proteinExistence type="inferred from homology"/>
<dbReference type="Gene3D" id="1.10.510.10">
    <property type="entry name" value="Transferase(Phosphotransferase) domain 1"/>
    <property type="match status" value="1"/>
</dbReference>
<comment type="similarity">
    <text evidence="12">Belongs to the protein kinase superfamily.</text>
</comment>
<keyword evidence="7 11" id="KW-0067">ATP-binding</keyword>
<evidence type="ECO:0000256" key="12">
    <source>
        <dbReference type="RuleBase" id="RU000304"/>
    </source>
</evidence>
<evidence type="ECO:0000256" key="7">
    <source>
        <dbReference type="ARBA" id="ARBA00022840"/>
    </source>
</evidence>
<evidence type="ECO:0000313" key="15">
    <source>
        <dbReference type="EnsemblMetazoa" id="CLYHEMP013435.2"/>
    </source>
</evidence>
<reference evidence="15" key="1">
    <citation type="submission" date="2021-01" db="UniProtKB">
        <authorList>
            <consortium name="EnsemblMetazoa"/>
        </authorList>
    </citation>
    <scope>IDENTIFICATION</scope>
</reference>
<dbReference type="EnsemblMetazoa" id="CLYHEMT013435.2">
    <property type="protein sequence ID" value="CLYHEMP013435.2"/>
    <property type="gene ID" value="CLYHEMG013435"/>
</dbReference>
<feature type="compositionally biased region" description="Polar residues" evidence="13">
    <location>
        <begin position="32"/>
        <end position="48"/>
    </location>
</feature>
<dbReference type="PROSITE" id="PS00108">
    <property type="entry name" value="PROTEIN_KINASE_ST"/>
    <property type="match status" value="1"/>
</dbReference>
<dbReference type="PANTHER" id="PTHR24346:SF102">
    <property type="entry name" value="TESTIS-SPECIFIC SERINE_THREONINE-PROTEIN KINASE 1"/>
    <property type="match status" value="1"/>
</dbReference>
<protein>
    <recommendedName>
        <fullName evidence="14">Protein kinase domain-containing protein</fullName>
    </recommendedName>
</protein>
<dbReference type="AlphaFoldDB" id="A0A7M5WUT7"/>
<keyword evidence="16" id="KW-1185">Reference proteome</keyword>
<keyword evidence="3" id="KW-0597">Phosphoprotein</keyword>
<evidence type="ECO:0000259" key="14">
    <source>
        <dbReference type="PROSITE" id="PS50011"/>
    </source>
</evidence>
<feature type="domain" description="Protein kinase" evidence="14">
    <location>
        <begin position="63"/>
        <end position="240"/>
    </location>
</feature>
<dbReference type="InterPro" id="IPR017441">
    <property type="entry name" value="Protein_kinase_ATP_BS"/>
</dbReference>
<evidence type="ECO:0000256" key="13">
    <source>
        <dbReference type="SAM" id="MobiDB-lite"/>
    </source>
</evidence>
<keyword evidence="12" id="KW-0808">Transferase</keyword>
<dbReference type="PANTHER" id="PTHR24346">
    <property type="entry name" value="MAP/MICROTUBULE AFFINITY-REGULATING KINASE"/>
    <property type="match status" value="1"/>
</dbReference>
<evidence type="ECO:0000256" key="4">
    <source>
        <dbReference type="ARBA" id="ARBA00022723"/>
    </source>
</evidence>
<dbReference type="GO" id="GO:0000287">
    <property type="term" value="F:magnesium ion binding"/>
    <property type="evidence" value="ECO:0007669"/>
    <property type="project" value="UniProtKB-ARBA"/>
</dbReference>
<comment type="cofactor">
    <cofactor evidence="1">
        <name>Mg(2+)</name>
        <dbReference type="ChEBI" id="CHEBI:18420"/>
    </cofactor>
</comment>
<evidence type="ECO:0000256" key="5">
    <source>
        <dbReference type="ARBA" id="ARBA00022741"/>
    </source>
</evidence>
<keyword evidence="4" id="KW-0479">Metal-binding</keyword>
<evidence type="ECO:0000313" key="16">
    <source>
        <dbReference type="Proteomes" id="UP000594262"/>
    </source>
</evidence>
<evidence type="ECO:0000256" key="1">
    <source>
        <dbReference type="ARBA" id="ARBA00001946"/>
    </source>
</evidence>
<dbReference type="GO" id="GO:0000226">
    <property type="term" value="P:microtubule cytoskeleton organization"/>
    <property type="evidence" value="ECO:0007669"/>
    <property type="project" value="TreeGrafter"/>
</dbReference>
<evidence type="ECO:0000256" key="11">
    <source>
        <dbReference type="PROSITE-ProRule" id="PRU10141"/>
    </source>
</evidence>
<dbReference type="PROSITE" id="PS00107">
    <property type="entry name" value="PROTEIN_KINASE_ATP"/>
    <property type="match status" value="1"/>
</dbReference>
<evidence type="ECO:0000256" key="9">
    <source>
        <dbReference type="ARBA" id="ARBA00022843"/>
    </source>
</evidence>
<dbReference type="GO" id="GO:0005524">
    <property type="term" value="F:ATP binding"/>
    <property type="evidence" value="ECO:0007669"/>
    <property type="project" value="UniProtKB-UniRule"/>
</dbReference>
<feature type="region of interest" description="Disordered" evidence="13">
    <location>
        <begin position="1"/>
        <end position="48"/>
    </location>
</feature>
<organism evidence="15 16">
    <name type="scientific">Clytia hemisphaerica</name>
    <dbReference type="NCBI Taxonomy" id="252671"/>
    <lineage>
        <taxon>Eukaryota</taxon>
        <taxon>Metazoa</taxon>
        <taxon>Cnidaria</taxon>
        <taxon>Hydrozoa</taxon>
        <taxon>Hydroidolina</taxon>
        <taxon>Leptothecata</taxon>
        <taxon>Obeliida</taxon>
        <taxon>Clytiidae</taxon>
        <taxon>Clytia</taxon>
    </lineage>
</organism>
<dbReference type="InterPro" id="IPR011009">
    <property type="entry name" value="Kinase-like_dom_sf"/>
</dbReference>
<sequence length="240" mass="27530">MFRFSVVRDDSDSPQSQVKRESQGVGEDINDANKQIQTKDVTNAEKPTTQSDEAFLMSRGYFLLSKGILGEGTYSKVKRAYSKFRSHDVAVKIVNRKIAPKDFLKRFLPRELQIIGQVNHPNICKYYEVLDVGHKVFIIMQHAPRGDLLEFIQCNRFLKENVARPMFLQIAHALAYLHSYNILHRDLKCENILLSHDLKPLLTDFGFAKHLPKFHELNKTFCGSSAYAPIEILKGEICFA</sequence>
<accession>A0A7M5WUT7</accession>
<keyword evidence="12" id="KW-0723">Serine/threonine-protein kinase</keyword>
<evidence type="ECO:0000256" key="10">
    <source>
        <dbReference type="ARBA" id="ARBA00022871"/>
    </source>
</evidence>
<dbReference type="GO" id="GO:0007283">
    <property type="term" value="P:spermatogenesis"/>
    <property type="evidence" value="ECO:0007669"/>
    <property type="project" value="UniProtKB-KW"/>
</dbReference>
<dbReference type="PROSITE" id="PS50011">
    <property type="entry name" value="PROTEIN_KINASE_DOM"/>
    <property type="match status" value="1"/>
</dbReference>
<evidence type="ECO:0000256" key="2">
    <source>
        <dbReference type="ARBA" id="ARBA00022473"/>
    </source>
</evidence>
<dbReference type="GO" id="GO:0035556">
    <property type="term" value="P:intracellular signal transduction"/>
    <property type="evidence" value="ECO:0007669"/>
    <property type="project" value="TreeGrafter"/>
</dbReference>
<dbReference type="InterPro" id="IPR008271">
    <property type="entry name" value="Ser/Thr_kinase_AS"/>
</dbReference>
<dbReference type="GO" id="GO:0030154">
    <property type="term" value="P:cell differentiation"/>
    <property type="evidence" value="ECO:0007669"/>
    <property type="project" value="UniProtKB-KW"/>
</dbReference>
<dbReference type="SUPFAM" id="SSF56112">
    <property type="entry name" value="Protein kinase-like (PK-like)"/>
    <property type="match status" value="1"/>
</dbReference>
<evidence type="ECO:0000256" key="3">
    <source>
        <dbReference type="ARBA" id="ARBA00022553"/>
    </source>
</evidence>
<dbReference type="Proteomes" id="UP000594262">
    <property type="component" value="Unplaced"/>
</dbReference>
<keyword evidence="10" id="KW-0744">Spermatogenesis</keyword>
<dbReference type="Pfam" id="PF00069">
    <property type="entry name" value="Pkinase"/>
    <property type="match status" value="1"/>
</dbReference>
<feature type="binding site" evidence="11">
    <location>
        <position position="92"/>
    </location>
    <ligand>
        <name>ATP</name>
        <dbReference type="ChEBI" id="CHEBI:30616"/>
    </ligand>
</feature>
<dbReference type="GO" id="GO:0005737">
    <property type="term" value="C:cytoplasm"/>
    <property type="evidence" value="ECO:0007669"/>
    <property type="project" value="TreeGrafter"/>
</dbReference>
<dbReference type="GO" id="GO:0050321">
    <property type="term" value="F:tau-protein kinase activity"/>
    <property type="evidence" value="ECO:0007669"/>
    <property type="project" value="TreeGrafter"/>
</dbReference>
<evidence type="ECO:0000256" key="8">
    <source>
        <dbReference type="ARBA" id="ARBA00022842"/>
    </source>
</evidence>
<dbReference type="InterPro" id="IPR000719">
    <property type="entry name" value="Prot_kinase_dom"/>
</dbReference>
<keyword evidence="9" id="KW-0832">Ubl conjugation</keyword>
<evidence type="ECO:0000256" key="6">
    <source>
        <dbReference type="ARBA" id="ARBA00022782"/>
    </source>
</evidence>
<keyword evidence="2" id="KW-0217">Developmental protein</keyword>
<dbReference type="OrthoDB" id="541276at2759"/>
<keyword evidence="5 11" id="KW-0547">Nucleotide-binding</keyword>
<dbReference type="SMART" id="SM00220">
    <property type="entry name" value="S_TKc"/>
    <property type="match status" value="1"/>
</dbReference>